<reference evidence="3" key="1">
    <citation type="submission" date="2023-10" db="EMBL/GenBank/DDBJ databases">
        <title>Clonality and diversity in the soft rot Dickeya solani phytopathogen.</title>
        <authorList>
            <person name="Pedron J."/>
            <person name="Van Gijsegem F."/>
            <person name="Portier P."/>
            <person name="Taghouti G."/>
        </authorList>
    </citation>
    <scope>NUCLEOTIDE SEQUENCE</scope>
    <source>
        <strain evidence="3">CFBP5647</strain>
    </source>
</reference>
<dbReference type="InterPro" id="IPR029000">
    <property type="entry name" value="Cyclophilin-like_dom_sf"/>
</dbReference>
<dbReference type="InterPro" id="IPR041183">
    <property type="entry name" value="Cyclophilin-like"/>
</dbReference>
<sequence>MFKGAFFACMAMSCLCANTAWATAGNPNENPDVSHIAPAQEKGPSMKILISFGTVKMTAALEHNRTAQDLISLLPLTVTLRDYSPAEKVSGALPRPLSEDGAPATAAGEKGDIAYYAPWGNIAFYRGQGPDAPGVIKIAKITSGIEAINQAGQIRITISKAA</sequence>
<dbReference type="RefSeq" id="WP_316392888.1">
    <property type="nucleotide sequence ID" value="NZ_CP136339.1"/>
</dbReference>
<keyword evidence="1" id="KW-0732">Signal</keyword>
<evidence type="ECO:0000313" key="3">
    <source>
        <dbReference type="EMBL" id="WOA52487.1"/>
    </source>
</evidence>
<protein>
    <submittedName>
        <fullName evidence="3">Cyclophilin-like fold protein</fullName>
    </submittedName>
</protein>
<feature type="signal peptide" evidence="1">
    <location>
        <begin position="1"/>
        <end position="22"/>
    </location>
</feature>
<dbReference type="Proteomes" id="UP001304423">
    <property type="component" value="Chromosome"/>
</dbReference>
<dbReference type="AlphaFoldDB" id="A0AAX4F0L1"/>
<feature type="chain" id="PRO_5043433069" evidence="1">
    <location>
        <begin position="23"/>
        <end position="162"/>
    </location>
</feature>
<gene>
    <name evidence="3" type="ORF">RXA29_21950</name>
</gene>
<evidence type="ECO:0000256" key="1">
    <source>
        <dbReference type="SAM" id="SignalP"/>
    </source>
</evidence>
<evidence type="ECO:0000313" key="4">
    <source>
        <dbReference type="Proteomes" id="UP001304423"/>
    </source>
</evidence>
<organism evidence="3 4">
    <name type="scientific">Dickeya solani</name>
    <dbReference type="NCBI Taxonomy" id="1089444"/>
    <lineage>
        <taxon>Bacteria</taxon>
        <taxon>Pseudomonadati</taxon>
        <taxon>Pseudomonadota</taxon>
        <taxon>Gammaproteobacteria</taxon>
        <taxon>Enterobacterales</taxon>
        <taxon>Pectobacteriaceae</taxon>
        <taxon>Dickeya</taxon>
    </lineage>
</organism>
<proteinExistence type="predicted"/>
<feature type="domain" description="Cyclophilin-like" evidence="2">
    <location>
        <begin position="50"/>
        <end position="159"/>
    </location>
</feature>
<dbReference type="EMBL" id="CP136339">
    <property type="protein sequence ID" value="WOA52487.1"/>
    <property type="molecule type" value="Genomic_DNA"/>
</dbReference>
<dbReference type="SUPFAM" id="SSF50891">
    <property type="entry name" value="Cyclophilin-like"/>
    <property type="match status" value="1"/>
</dbReference>
<name>A0AAX4F0L1_9GAMM</name>
<dbReference type="Pfam" id="PF18050">
    <property type="entry name" value="Cyclophil_like2"/>
    <property type="match status" value="1"/>
</dbReference>
<evidence type="ECO:0000259" key="2">
    <source>
        <dbReference type="Pfam" id="PF18050"/>
    </source>
</evidence>
<accession>A0AAX4F0L1</accession>
<dbReference type="Gene3D" id="2.40.100.20">
    <property type="match status" value="1"/>
</dbReference>